<keyword evidence="9 12" id="KW-1133">Transmembrane helix</keyword>
<dbReference type="EMBL" id="NAJO01000007">
    <property type="protein sequence ID" value="OQO11289.1"/>
    <property type="molecule type" value="Genomic_DNA"/>
</dbReference>
<dbReference type="InterPro" id="IPR026051">
    <property type="entry name" value="ALG1-like"/>
</dbReference>
<dbReference type="Proteomes" id="UP000192596">
    <property type="component" value="Unassembled WGS sequence"/>
</dbReference>
<name>A0A1V8TIT5_9PEZI</name>
<dbReference type="Gene3D" id="3.40.50.2000">
    <property type="entry name" value="Glycogen Phosphorylase B"/>
    <property type="match status" value="1"/>
</dbReference>
<evidence type="ECO:0000256" key="3">
    <source>
        <dbReference type="ARBA" id="ARBA00012611"/>
    </source>
</evidence>
<evidence type="ECO:0000256" key="1">
    <source>
        <dbReference type="ARBA" id="ARBA00004389"/>
    </source>
</evidence>
<evidence type="ECO:0000313" key="14">
    <source>
        <dbReference type="Proteomes" id="UP000192596"/>
    </source>
</evidence>
<evidence type="ECO:0000256" key="8">
    <source>
        <dbReference type="ARBA" id="ARBA00022824"/>
    </source>
</evidence>
<comment type="caution">
    <text evidence="13">The sequence shown here is derived from an EMBL/GenBank/DDBJ whole genome shotgun (WGS) entry which is preliminary data.</text>
</comment>
<dbReference type="OrthoDB" id="614844at2759"/>
<proteinExistence type="predicted"/>
<dbReference type="AlphaFoldDB" id="A0A1V8TIT5"/>
<dbReference type="EC" id="2.4.1.142" evidence="3"/>
<comment type="subcellular location">
    <subcellularLocation>
        <location evidence="1">Endoplasmic reticulum membrane</location>
        <topology evidence="1">Single-pass membrane protein</topology>
    </subcellularLocation>
</comment>
<protein>
    <recommendedName>
        <fullName evidence="4">Chitobiosyldiphosphodolichol beta-mannosyltransferase</fullName>
        <ecNumber evidence="3">2.4.1.142</ecNumber>
    </recommendedName>
</protein>
<dbReference type="FunFam" id="3.40.50.2000:FF:000162">
    <property type="entry name" value="Beta-1,4-mannosyltransferase (Alg1), putative"/>
    <property type="match status" value="1"/>
</dbReference>
<evidence type="ECO:0000313" key="13">
    <source>
        <dbReference type="EMBL" id="OQO11289.1"/>
    </source>
</evidence>
<keyword evidence="7 12" id="KW-0812">Transmembrane</keyword>
<comment type="pathway">
    <text evidence="2">Protein modification; protein glycosylation.</text>
</comment>
<dbReference type="InParanoid" id="A0A1V8TIT5"/>
<dbReference type="PANTHER" id="PTHR13036:SF0">
    <property type="entry name" value="CHITOBIOSYLDIPHOSPHODOLICHOL BETA-MANNOSYLTRANSFERASE"/>
    <property type="match status" value="1"/>
</dbReference>
<keyword evidence="14" id="KW-1185">Reference proteome</keyword>
<gene>
    <name evidence="13" type="ORF">B0A48_05545</name>
</gene>
<evidence type="ECO:0000256" key="5">
    <source>
        <dbReference type="ARBA" id="ARBA00022676"/>
    </source>
</evidence>
<evidence type="ECO:0000256" key="12">
    <source>
        <dbReference type="SAM" id="Phobius"/>
    </source>
</evidence>
<dbReference type="FunCoup" id="A0A1V8TIT5">
    <property type="interactions" value="1676"/>
</dbReference>
<keyword evidence="8" id="KW-0256">Endoplasmic reticulum</keyword>
<accession>A0A1V8TIT5</accession>
<comment type="function">
    <text evidence="11">Participates in the formation of the lipid-linked precursor oligosaccharide for N-glycosylation. Involved in assembling the dolichol-pyrophosphate-GlcNAc(2)-Man(5) intermediate on the cytoplasmic surface of the ER.</text>
</comment>
<keyword evidence="10 12" id="KW-0472">Membrane</keyword>
<evidence type="ECO:0000256" key="6">
    <source>
        <dbReference type="ARBA" id="ARBA00022679"/>
    </source>
</evidence>
<evidence type="ECO:0000256" key="2">
    <source>
        <dbReference type="ARBA" id="ARBA00004922"/>
    </source>
</evidence>
<reference evidence="14" key="1">
    <citation type="submission" date="2017-03" db="EMBL/GenBank/DDBJ databases">
        <title>Genomes of endolithic fungi from Antarctica.</title>
        <authorList>
            <person name="Coleine C."/>
            <person name="Masonjones S."/>
            <person name="Stajich J.E."/>
        </authorList>
    </citation>
    <scope>NUCLEOTIDE SEQUENCE [LARGE SCALE GENOMIC DNA]</scope>
    <source>
        <strain evidence="14">CCFEE 5527</strain>
    </source>
</reference>
<keyword evidence="5" id="KW-0328">Glycosyltransferase</keyword>
<feature type="transmembrane region" description="Helical" evidence="12">
    <location>
        <begin position="6"/>
        <end position="28"/>
    </location>
</feature>
<dbReference type="GO" id="GO:0005789">
    <property type="term" value="C:endoplasmic reticulum membrane"/>
    <property type="evidence" value="ECO:0007669"/>
    <property type="project" value="UniProtKB-SubCell"/>
</dbReference>
<evidence type="ECO:0000256" key="7">
    <source>
        <dbReference type="ARBA" id="ARBA00022692"/>
    </source>
</evidence>
<dbReference type="GO" id="GO:0004578">
    <property type="term" value="F:chitobiosyldiphosphodolichol beta-mannosyltransferase activity"/>
    <property type="evidence" value="ECO:0007669"/>
    <property type="project" value="UniProtKB-EC"/>
</dbReference>
<sequence>MDWLSILEIFLPIALVLSTALTVFIITLPEQYSNFKPRVILDSDFTDVDHKDSHRSGHAYFQRHKDADGTLRCTTSVQIVVLGDIGRSPRMQYHALSIAGHGGKVSLVGYFDSDVHPDIKASRFIDVVAIARFPSALQTDNKILFLLLAPLKVLHQILSLYVALSYKTPASKWMLVQNPPSIPTLAVAQVICFFRKTKLVVDWHNFGYSILALRLGSTHPLVRLSHWYEGVFGSNATAHFAVSNAMCKVLLSKWNIRALPLHDRPPMHFRPLSALQRTYFLHMLPETSPYASDILARKTRLLVSSTSWTADEDFSLLLGALVTYAELSLTQPFPKILLVITGKGPQKAHYLSRITHLNETDQLPSITILTAWLTPSDYASLLGSADLGISLHTSSSGVDLPMKVVDMFGAGLPVAGWSKFEAWGELVREGENGRGFGSEKGLVKVLVELFGKGGEVELAKLKEGAIREGEKRWEGEWMPVAGKLFGLT</sequence>
<keyword evidence="6" id="KW-0808">Transferase</keyword>
<evidence type="ECO:0000256" key="4">
    <source>
        <dbReference type="ARBA" id="ARBA00015841"/>
    </source>
</evidence>
<evidence type="ECO:0000256" key="9">
    <source>
        <dbReference type="ARBA" id="ARBA00022989"/>
    </source>
</evidence>
<dbReference type="SUPFAM" id="SSF53756">
    <property type="entry name" value="UDP-Glycosyltransferase/glycogen phosphorylase"/>
    <property type="match status" value="1"/>
</dbReference>
<evidence type="ECO:0000256" key="10">
    <source>
        <dbReference type="ARBA" id="ARBA00023136"/>
    </source>
</evidence>
<evidence type="ECO:0000256" key="11">
    <source>
        <dbReference type="ARBA" id="ARBA00024899"/>
    </source>
</evidence>
<organism evidence="13 14">
    <name type="scientific">Cryoendolithus antarcticus</name>
    <dbReference type="NCBI Taxonomy" id="1507870"/>
    <lineage>
        <taxon>Eukaryota</taxon>
        <taxon>Fungi</taxon>
        <taxon>Dikarya</taxon>
        <taxon>Ascomycota</taxon>
        <taxon>Pezizomycotina</taxon>
        <taxon>Dothideomycetes</taxon>
        <taxon>Dothideomycetidae</taxon>
        <taxon>Cladosporiales</taxon>
        <taxon>Cladosporiaceae</taxon>
        <taxon>Cryoendolithus</taxon>
    </lineage>
</organism>
<dbReference type="PANTHER" id="PTHR13036">
    <property type="entry name" value="BETA1,4 MANNOSYLTRANSFERASE"/>
    <property type="match status" value="1"/>
</dbReference>
<dbReference type="STRING" id="1507870.A0A1V8TIT5"/>